<sequence>MDRNKYLLLLFVTVLFFACSSQKSSIEEVFSVTANYASDEALLKKNLIHIASLEFNGRETGKPGQKKASQYLANYYRDLGILSPMENGNYFQEIPKEFFNKNTENGSENVLAYIEGTDFPEEILVISAHYDHLGNKDGQIYFGADDDASGTVAVMEIARLFQVAKKDGKGPKRSILFLHVTGEEIGLFGSKYYTSHPIFPLNKTVANLNIDMIGRIDKKHEKNPNYIYLIGSDKLSTELHDLSEQVNQTTEKLDLDYTFNSEKDPNRFYYRSDHYNFAKNKIPVIFYFNGTHEDYHKPTDTADKINYELLTKRTNLIFYTAWEIVNKEGRIALNTN</sequence>
<reference evidence="3" key="1">
    <citation type="journal article" date="2019" name="Int. J. Syst. Evol. Microbiol.">
        <title>The Global Catalogue of Microorganisms (GCM) 10K type strain sequencing project: providing services to taxonomists for standard genome sequencing and annotation.</title>
        <authorList>
            <consortium name="The Broad Institute Genomics Platform"/>
            <consortium name="The Broad Institute Genome Sequencing Center for Infectious Disease"/>
            <person name="Wu L."/>
            <person name="Ma J."/>
        </authorList>
    </citation>
    <scope>NUCLEOTIDE SEQUENCE [LARGE SCALE GENOMIC DNA]</scope>
    <source>
        <strain evidence="3">CCUG 61485</strain>
    </source>
</reference>
<dbReference type="SUPFAM" id="SSF53187">
    <property type="entry name" value="Zn-dependent exopeptidases"/>
    <property type="match status" value="1"/>
</dbReference>
<dbReference type="CDD" id="cd05660">
    <property type="entry name" value="M28_like_PA"/>
    <property type="match status" value="1"/>
</dbReference>
<proteinExistence type="predicted"/>
<dbReference type="PROSITE" id="PS51257">
    <property type="entry name" value="PROKAR_LIPOPROTEIN"/>
    <property type="match status" value="1"/>
</dbReference>
<dbReference type="Gene3D" id="3.40.630.10">
    <property type="entry name" value="Zn peptidases"/>
    <property type="match status" value="1"/>
</dbReference>
<dbReference type="PANTHER" id="PTHR12147:SF26">
    <property type="entry name" value="PEPTIDASE M28 DOMAIN-CONTAINING PROTEIN"/>
    <property type="match status" value="1"/>
</dbReference>
<accession>A0ABW3Y436</accession>
<dbReference type="Proteomes" id="UP001597201">
    <property type="component" value="Unassembled WGS sequence"/>
</dbReference>
<dbReference type="PANTHER" id="PTHR12147">
    <property type="entry name" value="METALLOPEPTIDASE M28 FAMILY MEMBER"/>
    <property type="match status" value="1"/>
</dbReference>
<dbReference type="Pfam" id="PF04389">
    <property type="entry name" value="Peptidase_M28"/>
    <property type="match status" value="1"/>
</dbReference>
<dbReference type="InterPro" id="IPR007484">
    <property type="entry name" value="Peptidase_M28"/>
</dbReference>
<evidence type="ECO:0000313" key="3">
    <source>
        <dbReference type="Proteomes" id="UP001597201"/>
    </source>
</evidence>
<dbReference type="InterPro" id="IPR045175">
    <property type="entry name" value="M28_fam"/>
</dbReference>
<dbReference type="EMBL" id="JBHTMY010000003">
    <property type="protein sequence ID" value="MFD1316006.1"/>
    <property type="molecule type" value="Genomic_DNA"/>
</dbReference>
<protein>
    <submittedName>
        <fullName evidence="2">M28 family metallopeptidase</fullName>
    </submittedName>
</protein>
<gene>
    <name evidence="2" type="ORF">ACFQ39_10285</name>
</gene>
<organism evidence="2 3">
    <name type="scientific">Namhaeicola litoreus</name>
    <dbReference type="NCBI Taxonomy" id="1052145"/>
    <lineage>
        <taxon>Bacteria</taxon>
        <taxon>Pseudomonadati</taxon>
        <taxon>Bacteroidota</taxon>
        <taxon>Flavobacteriia</taxon>
        <taxon>Flavobacteriales</taxon>
        <taxon>Flavobacteriaceae</taxon>
        <taxon>Namhaeicola</taxon>
    </lineage>
</organism>
<evidence type="ECO:0000259" key="1">
    <source>
        <dbReference type="Pfam" id="PF04389"/>
    </source>
</evidence>
<keyword evidence="3" id="KW-1185">Reference proteome</keyword>
<dbReference type="RefSeq" id="WP_377178720.1">
    <property type="nucleotide sequence ID" value="NZ_JBHTMY010000003.1"/>
</dbReference>
<comment type="caution">
    <text evidence="2">The sequence shown here is derived from an EMBL/GenBank/DDBJ whole genome shotgun (WGS) entry which is preliminary data.</text>
</comment>
<evidence type="ECO:0000313" key="2">
    <source>
        <dbReference type="EMBL" id="MFD1316006.1"/>
    </source>
</evidence>
<name>A0ABW3Y436_9FLAO</name>
<feature type="domain" description="Peptidase M28" evidence="1">
    <location>
        <begin position="109"/>
        <end position="319"/>
    </location>
</feature>